<dbReference type="GO" id="GO:0016746">
    <property type="term" value="F:acyltransferase activity"/>
    <property type="evidence" value="ECO:0007669"/>
    <property type="project" value="UniProtKB-KW"/>
</dbReference>
<dbReference type="Gene3D" id="3.40.630.30">
    <property type="match status" value="1"/>
</dbReference>
<gene>
    <name evidence="2" type="ORF">ACFPOG_32255</name>
</gene>
<dbReference type="InterPro" id="IPR016181">
    <property type="entry name" value="Acyl_CoA_acyltransferase"/>
</dbReference>
<dbReference type="Pfam" id="PF00583">
    <property type="entry name" value="Acetyltransf_1"/>
    <property type="match status" value="1"/>
</dbReference>
<dbReference type="RefSeq" id="WP_270879148.1">
    <property type="nucleotide sequence ID" value="NZ_JAQFVF010000023.1"/>
</dbReference>
<keyword evidence="3" id="KW-1185">Reference proteome</keyword>
<dbReference type="SUPFAM" id="SSF55729">
    <property type="entry name" value="Acyl-CoA N-acyltransferases (Nat)"/>
    <property type="match status" value="1"/>
</dbReference>
<sequence>MRNITIETVTDGNIEQCRELCNELMAFQKAKAKLAPEAFDLMNFDTRMKKSFEHALASQVIVAKDNGVPVGYAFSTVDAIDKTRREFPAWAPIQDPKKSLGFYPDWDHLPARMGCLNNLYIRDGYRDLGLGSQLFSMSMGWLESLPDVDLIMIYVSNGNDAASNFYLSRGFTFSHDVFDGFIQAFYKWNK</sequence>
<proteinExistence type="predicted"/>
<keyword evidence="2" id="KW-0808">Transferase</keyword>
<dbReference type="EC" id="2.3.1.-" evidence="2"/>
<dbReference type="PROSITE" id="PS51186">
    <property type="entry name" value="GNAT"/>
    <property type="match status" value="1"/>
</dbReference>
<dbReference type="EMBL" id="JBHSMJ010000065">
    <property type="protein sequence ID" value="MFC5452885.1"/>
    <property type="molecule type" value="Genomic_DNA"/>
</dbReference>
<protein>
    <submittedName>
        <fullName evidence="2">GNAT family N-acetyltransferase</fullName>
        <ecNumber evidence="2">2.3.1.-</ecNumber>
    </submittedName>
</protein>
<reference evidence="3" key="1">
    <citation type="journal article" date="2019" name="Int. J. Syst. Evol. Microbiol.">
        <title>The Global Catalogue of Microorganisms (GCM) 10K type strain sequencing project: providing services to taxonomists for standard genome sequencing and annotation.</title>
        <authorList>
            <consortium name="The Broad Institute Genomics Platform"/>
            <consortium name="The Broad Institute Genome Sequencing Center for Infectious Disease"/>
            <person name="Wu L."/>
            <person name="Ma J."/>
        </authorList>
    </citation>
    <scope>NUCLEOTIDE SEQUENCE [LARGE SCALE GENOMIC DNA]</scope>
    <source>
        <strain evidence="3">KACC 11904</strain>
    </source>
</reference>
<evidence type="ECO:0000313" key="3">
    <source>
        <dbReference type="Proteomes" id="UP001596044"/>
    </source>
</evidence>
<dbReference type="Proteomes" id="UP001596044">
    <property type="component" value="Unassembled WGS sequence"/>
</dbReference>
<evidence type="ECO:0000313" key="2">
    <source>
        <dbReference type="EMBL" id="MFC5452885.1"/>
    </source>
</evidence>
<organism evidence="2 3">
    <name type="scientific">Paenibacillus aestuarii</name>
    <dbReference type="NCBI Taxonomy" id="516965"/>
    <lineage>
        <taxon>Bacteria</taxon>
        <taxon>Bacillati</taxon>
        <taxon>Bacillota</taxon>
        <taxon>Bacilli</taxon>
        <taxon>Bacillales</taxon>
        <taxon>Paenibacillaceae</taxon>
        <taxon>Paenibacillus</taxon>
    </lineage>
</organism>
<accession>A0ABW0KI00</accession>
<comment type="caution">
    <text evidence="2">The sequence shown here is derived from an EMBL/GenBank/DDBJ whole genome shotgun (WGS) entry which is preliminary data.</text>
</comment>
<evidence type="ECO:0000259" key="1">
    <source>
        <dbReference type="PROSITE" id="PS51186"/>
    </source>
</evidence>
<dbReference type="InterPro" id="IPR000182">
    <property type="entry name" value="GNAT_dom"/>
</dbReference>
<name>A0ABW0KI00_9BACL</name>
<keyword evidence="2" id="KW-0012">Acyltransferase</keyword>
<feature type="domain" description="N-acetyltransferase" evidence="1">
    <location>
        <begin position="4"/>
        <end position="190"/>
    </location>
</feature>